<dbReference type="Pfam" id="PF13603">
    <property type="entry name" value="tRNA-synt_1_2"/>
    <property type="match status" value="1"/>
</dbReference>
<evidence type="ECO:0000259" key="12">
    <source>
        <dbReference type="Pfam" id="PF08264"/>
    </source>
</evidence>
<feature type="domain" description="Leucyl-tRNA synthetase editing" evidence="14">
    <location>
        <begin position="223"/>
        <end position="403"/>
    </location>
</feature>
<dbReference type="GO" id="GO:0006429">
    <property type="term" value="P:leucyl-tRNA aminoacylation"/>
    <property type="evidence" value="ECO:0007669"/>
    <property type="project" value="UniProtKB-UniRule"/>
</dbReference>
<dbReference type="InterPro" id="IPR002302">
    <property type="entry name" value="Leu-tRNA-ligase"/>
</dbReference>
<accession>A0A5C1QTH8</accession>
<dbReference type="GO" id="GO:0005829">
    <property type="term" value="C:cytosol"/>
    <property type="evidence" value="ECO:0007669"/>
    <property type="project" value="TreeGrafter"/>
</dbReference>
<dbReference type="InterPro" id="IPR014729">
    <property type="entry name" value="Rossmann-like_a/b/a_fold"/>
</dbReference>
<organism evidence="15 16">
    <name type="scientific">Oceanispirochaeta crateris</name>
    <dbReference type="NCBI Taxonomy" id="2518645"/>
    <lineage>
        <taxon>Bacteria</taxon>
        <taxon>Pseudomonadati</taxon>
        <taxon>Spirochaetota</taxon>
        <taxon>Spirochaetia</taxon>
        <taxon>Spirochaetales</taxon>
        <taxon>Spirochaetaceae</taxon>
        <taxon>Oceanispirochaeta</taxon>
    </lineage>
</organism>
<evidence type="ECO:0000256" key="8">
    <source>
        <dbReference type="ARBA" id="ARBA00047469"/>
    </source>
</evidence>
<evidence type="ECO:0000256" key="3">
    <source>
        <dbReference type="ARBA" id="ARBA00022598"/>
    </source>
</evidence>
<feature type="short sequence motif" description="'KMSKS' region" evidence="9">
    <location>
        <begin position="613"/>
        <end position="617"/>
    </location>
</feature>
<dbReference type="PRINTS" id="PR00985">
    <property type="entry name" value="TRNASYNTHLEU"/>
</dbReference>
<keyword evidence="7 9" id="KW-0030">Aminoacyl-tRNA synthetase</keyword>
<dbReference type="PROSITE" id="PS00178">
    <property type="entry name" value="AA_TRNA_LIGASE_I"/>
    <property type="match status" value="1"/>
</dbReference>
<evidence type="ECO:0000313" key="16">
    <source>
        <dbReference type="Proteomes" id="UP000324209"/>
    </source>
</evidence>
<dbReference type="InterPro" id="IPR009008">
    <property type="entry name" value="Val/Leu/Ile-tRNA-synth_edit"/>
</dbReference>
<feature type="domain" description="Aminoacyl-tRNA synthetase class Ia" evidence="11">
    <location>
        <begin position="613"/>
        <end position="639"/>
    </location>
</feature>
<evidence type="ECO:0000256" key="10">
    <source>
        <dbReference type="RuleBase" id="RU363035"/>
    </source>
</evidence>
<dbReference type="OrthoDB" id="9810365at2"/>
<dbReference type="Pfam" id="PF00133">
    <property type="entry name" value="tRNA-synt_1"/>
    <property type="match status" value="2"/>
</dbReference>
<dbReference type="InterPro" id="IPR013155">
    <property type="entry name" value="M/V/L/I-tRNA-synth_anticd-bd"/>
</dbReference>
<dbReference type="FunFam" id="1.10.730.10:FF:000011">
    <property type="entry name" value="Leucine--tRNA ligase chloroplastic/mitochondrial"/>
    <property type="match status" value="1"/>
</dbReference>
<dbReference type="InterPro" id="IPR015413">
    <property type="entry name" value="Methionyl/Leucyl_tRNA_Synth"/>
</dbReference>
<dbReference type="InterPro" id="IPR002300">
    <property type="entry name" value="aa-tRNA-synth_Ia"/>
</dbReference>
<evidence type="ECO:0000259" key="11">
    <source>
        <dbReference type="Pfam" id="PF00133"/>
    </source>
</evidence>
<dbReference type="HAMAP" id="MF_00049_B">
    <property type="entry name" value="Leu_tRNA_synth_B"/>
    <property type="match status" value="1"/>
</dbReference>
<name>A0A5C1QTH8_9SPIO</name>
<dbReference type="FunFam" id="3.90.740.10:FF:000017">
    <property type="entry name" value="Leucine--tRNA ligase"/>
    <property type="match status" value="1"/>
</dbReference>
<evidence type="ECO:0000256" key="5">
    <source>
        <dbReference type="ARBA" id="ARBA00022840"/>
    </source>
</evidence>
<dbReference type="InterPro" id="IPR025709">
    <property type="entry name" value="Leu_tRNA-synth_edit"/>
</dbReference>
<dbReference type="InterPro" id="IPR009080">
    <property type="entry name" value="tRNAsynth_Ia_anticodon-bd"/>
</dbReference>
<dbReference type="InterPro" id="IPR001412">
    <property type="entry name" value="aa-tRNA-synth_I_CS"/>
</dbReference>
<gene>
    <name evidence="9" type="primary">leuS</name>
    <name evidence="15" type="ORF">EXM22_15540</name>
</gene>
<evidence type="ECO:0000256" key="6">
    <source>
        <dbReference type="ARBA" id="ARBA00022917"/>
    </source>
</evidence>
<comment type="caution">
    <text evidence="9">Lacks conserved residue(s) required for the propagation of feature annotation.</text>
</comment>
<feature type="domain" description="Aminoacyl-tRNA synthetase class Ia" evidence="11">
    <location>
        <begin position="416"/>
        <end position="585"/>
    </location>
</feature>
<evidence type="ECO:0000256" key="2">
    <source>
        <dbReference type="ARBA" id="ARBA00022490"/>
    </source>
</evidence>
<evidence type="ECO:0000259" key="13">
    <source>
        <dbReference type="Pfam" id="PF09334"/>
    </source>
</evidence>
<evidence type="ECO:0000256" key="7">
    <source>
        <dbReference type="ARBA" id="ARBA00023146"/>
    </source>
</evidence>
<dbReference type="GO" id="GO:0002161">
    <property type="term" value="F:aminoacyl-tRNA deacylase activity"/>
    <property type="evidence" value="ECO:0007669"/>
    <property type="project" value="InterPro"/>
</dbReference>
<feature type="domain" description="Methionyl/Leucyl tRNA synthetase" evidence="13">
    <location>
        <begin position="42"/>
        <end position="186"/>
    </location>
</feature>
<dbReference type="FunFam" id="3.40.50.620:FF:000077">
    <property type="entry name" value="Leucine--tRNA ligase"/>
    <property type="match status" value="1"/>
</dbReference>
<dbReference type="EMBL" id="CP036150">
    <property type="protein sequence ID" value="QEN09322.1"/>
    <property type="molecule type" value="Genomic_DNA"/>
</dbReference>
<evidence type="ECO:0000256" key="1">
    <source>
        <dbReference type="ARBA" id="ARBA00005594"/>
    </source>
</evidence>
<dbReference type="SUPFAM" id="SSF47323">
    <property type="entry name" value="Anticodon-binding domain of a subclass of class I aminoacyl-tRNA synthetases"/>
    <property type="match status" value="1"/>
</dbReference>
<dbReference type="EC" id="6.1.1.4" evidence="9"/>
<dbReference type="AlphaFoldDB" id="A0A5C1QTH8"/>
<evidence type="ECO:0000256" key="9">
    <source>
        <dbReference type="HAMAP-Rule" id="MF_00049"/>
    </source>
</evidence>
<feature type="domain" description="Methionyl/Valyl/Leucyl/Isoleucyl-tRNA synthetase anticodon-binding" evidence="12">
    <location>
        <begin position="682"/>
        <end position="797"/>
    </location>
</feature>
<dbReference type="Gene3D" id="1.10.730.10">
    <property type="entry name" value="Isoleucyl-tRNA Synthetase, Domain 1"/>
    <property type="match status" value="1"/>
</dbReference>
<dbReference type="GO" id="GO:0005524">
    <property type="term" value="F:ATP binding"/>
    <property type="evidence" value="ECO:0007669"/>
    <property type="project" value="UniProtKB-UniRule"/>
</dbReference>
<dbReference type="SUPFAM" id="SSF52374">
    <property type="entry name" value="Nucleotidylyl transferase"/>
    <property type="match status" value="1"/>
</dbReference>
<keyword evidence="3 9" id="KW-0436">Ligase</keyword>
<proteinExistence type="inferred from homology"/>
<dbReference type="RefSeq" id="WP_149487397.1">
    <property type="nucleotide sequence ID" value="NZ_CP036150.1"/>
</dbReference>
<dbReference type="CDD" id="cd00812">
    <property type="entry name" value="LeuRS_core"/>
    <property type="match status" value="1"/>
</dbReference>
<evidence type="ECO:0000259" key="14">
    <source>
        <dbReference type="Pfam" id="PF13603"/>
    </source>
</evidence>
<keyword evidence="16" id="KW-1185">Reference proteome</keyword>
<dbReference type="Gene3D" id="3.40.50.620">
    <property type="entry name" value="HUPs"/>
    <property type="match status" value="2"/>
</dbReference>
<dbReference type="NCBIfam" id="TIGR00396">
    <property type="entry name" value="leuS_bact"/>
    <property type="match status" value="1"/>
</dbReference>
<reference evidence="15 16" key="1">
    <citation type="submission" date="2019-02" db="EMBL/GenBank/DDBJ databases">
        <title>Complete Genome Sequence and Methylome Analysis of free living Spirochaetas.</title>
        <authorList>
            <person name="Fomenkov A."/>
            <person name="Dubinina G."/>
            <person name="Leshcheva N."/>
            <person name="Mikheeva N."/>
            <person name="Grabovich M."/>
            <person name="Vincze T."/>
            <person name="Roberts R.J."/>
        </authorList>
    </citation>
    <scope>NUCLEOTIDE SEQUENCE [LARGE SCALE GENOMIC DNA]</scope>
    <source>
        <strain evidence="15 16">K2</strain>
    </source>
</reference>
<keyword evidence="4 9" id="KW-0547">Nucleotide-binding</keyword>
<dbReference type="PANTHER" id="PTHR43740:SF2">
    <property type="entry name" value="LEUCINE--TRNA LIGASE, MITOCHONDRIAL"/>
    <property type="match status" value="1"/>
</dbReference>
<protein>
    <recommendedName>
        <fullName evidence="9">Leucine--tRNA ligase</fullName>
        <ecNumber evidence="9">6.1.1.4</ecNumber>
    </recommendedName>
    <alternativeName>
        <fullName evidence="9">Leucyl-tRNA synthetase</fullName>
        <shortName evidence="9">LeuRS</shortName>
    </alternativeName>
</protein>
<dbReference type="Proteomes" id="UP000324209">
    <property type="component" value="Chromosome"/>
</dbReference>
<dbReference type="Pfam" id="PF08264">
    <property type="entry name" value="Anticodon_1"/>
    <property type="match status" value="1"/>
</dbReference>
<sequence>MSKYPFKDIEATWQKYWAENKTFKVTEDPAFPKDKRAYVLDMFPYPSGAGLHVGHPEGYTATDIYCRYLRMNGFNVLHPMGFDSFGLPAENYAIKTGTHPKITTQANIDNFLKQIKALGFSYDWDREISTHTSEYYHWTQWIFLKLYKAGLAYESDMPINWCPDCKTGLANEEVLDGRCDRCGHQVERKNLRQWVFKITEYADKLLEDLDTLDWPDSVKAMQRNWIGRSEGANVTFMTEKTNDPIQVYTTRPDTLFGATYMVLSPEHKLVEKITTAEQKEAVEAYVYQANLKSDLERTELAKEKTGVFTGAYAINPLNGEKIPVWVADYVLISYGSGAIMAVPAHDERDWEFAKKFDLPIIEVLKGGNVEEEAFTGDGPHVNSGFLDGMGKEEAISKVIAWLEEKKIGSGAVNFKLRDWIFSRQRYWGEPIPLIHCEKCGIVPVPEDQLPLVLPPTDNFEPSGTGESPLANISDWVNCTCPECGGPGKRETNTMPQWAGSCWYFLRYLDPKNNKAMVSKEAEEYWMPVDLYVGGAEHAVLHLLYSRFWHKVLFDLGIVQTKEPFQRLINQGMITSFAYQRSDKSLVATDLVEEKDDKFFEISTGEELSRVIAKMSKSLKNVINPDDIIRDYGADSMRVYEMFMGPLQVSKPWQTKGLVGVNRFLNRVWDIAEREITDEEPSKDMIKVLHKSIKKITEDTRDLEFNTGIAQMMIFINEAYKLEKCYRKLWEPFVLLIAPYAPHLAEEMWKKLGHNNTLAYESWPQWVEELTKDDEKEIVVQINGKLRCKMILPAGTSLDDMKAAAHAQDRVKELIEGKTIIKEIAVPDKLVNIVIR</sequence>
<dbReference type="Gene3D" id="3.90.740.10">
    <property type="entry name" value="Valyl/Leucyl/Isoleucyl-tRNA synthetase, editing domain"/>
    <property type="match status" value="1"/>
</dbReference>
<dbReference type="GO" id="GO:0004823">
    <property type="term" value="F:leucine-tRNA ligase activity"/>
    <property type="evidence" value="ECO:0007669"/>
    <property type="project" value="UniProtKB-UniRule"/>
</dbReference>
<comment type="subcellular location">
    <subcellularLocation>
        <location evidence="9">Cytoplasm</location>
    </subcellularLocation>
</comment>
<dbReference type="SUPFAM" id="SSF50677">
    <property type="entry name" value="ValRS/IleRS/LeuRS editing domain"/>
    <property type="match status" value="1"/>
</dbReference>
<keyword evidence="5 9" id="KW-0067">ATP-binding</keyword>
<evidence type="ECO:0000313" key="15">
    <source>
        <dbReference type="EMBL" id="QEN09322.1"/>
    </source>
</evidence>
<keyword evidence="6 9" id="KW-0648">Protein biosynthesis</keyword>
<dbReference type="Pfam" id="PF09334">
    <property type="entry name" value="tRNA-synt_1g"/>
    <property type="match status" value="1"/>
</dbReference>
<keyword evidence="2 9" id="KW-0963">Cytoplasm</keyword>
<comment type="similarity">
    <text evidence="1 9 10">Belongs to the class-I aminoacyl-tRNA synthetase family.</text>
</comment>
<comment type="catalytic activity">
    <reaction evidence="8 9">
        <text>tRNA(Leu) + L-leucine + ATP = L-leucyl-tRNA(Leu) + AMP + diphosphate</text>
        <dbReference type="Rhea" id="RHEA:11688"/>
        <dbReference type="Rhea" id="RHEA-COMP:9613"/>
        <dbReference type="Rhea" id="RHEA-COMP:9622"/>
        <dbReference type="ChEBI" id="CHEBI:30616"/>
        <dbReference type="ChEBI" id="CHEBI:33019"/>
        <dbReference type="ChEBI" id="CHEBI:57427"/>
        <dbReference type="ChEBI" id="CHEBI:78442"/>
        <dbReference type="ChEBI" id="CHEBI:78494"/>
        <dbReference type="ChEBI" id="CHEBI:456215"/>
        <dbReference type="EC" id="6.1.1.4"/>
    </reaction>
</comment>
<feature type="binding site" evidence="9">
    <location>
        <position position="616"/>
    </location>
    <ligand>
        <name>ATP</name>
        <dbReference type="ChEBI" id="CHEBI:30616"/>
    </ligand>
</feature>
<evidence type="ECO:0000256" key="4">
    <source>
        <dbReference type="ARBA" id="ARBA00022741"/>
    </source>
</evidence>
<dbReference type="KEGG" id="ock:EXM22_15540"/>
<dbReference type="PANTHER" id="PTHR43740">
    <property type="entry name" value="LEUCYL-TRNA SYNTHETASE"/>
    <property type="match status" value="1"/>
</dbReference>
<dbReference type="FunFam" id="3.40.50.620:FF:000056">
    <property type="entry name" value="Leucine--tRNA ligase"/>
    <property type="match status" value="1"/>
</dbReference>
<dbReference type="CDD" id="cd07958">
    <property type="entry name" value="Anticodon_Ia_Leu_BEm"/>
    <property type="match status" value="1"/>
</dbReference>